<proteinExistence type="predicted"/>
<sequence>MADEPKPTTEAPPPAPSAGRSPTMADIARAAGVSESTVSRALAGSNLVSAKTRDKVRRIAAAHHYRINERARSFRLRKSSTVALVTCGVRRGTLSLPASFLIDLVAELAERAGGAGYDLLISRDIHEDRALMSDLIGAQRAGGVIVLGQGGHHHLLNALADEGWPFVVWGAQRPDQRYITVGSDNVCGGAMAVGHLLALGRRRILFLGDPDQIEAGDRYQGYCQAHAAAGVAVDPALVLRHHNAGLLNKARLQALLAAGPAFDAVMATSDLLALGAIQALDTAGVRVPGDVAVAGFDDIHSARHATPPLTTVRQDVKGGAAYLFDALIRRIAGDRPASVVLEARLIRRASCGA</sequence>
<feature type="region of interest" description="Disordered" evidence="4">
    <location>
        <begin position="1"/>
        <end position="23"/>
    </location>
</feature>
<evidence type="ECO:0000313" key="7">
    <source>
        <dbReference type="Proteomes" id="UP000295399"/>
    </source>
</evidence>
<evidence type="ECO:0000313" key="6">
    <source>
        <dbReference type="EMBL" id="TCP37645.1"/>
    </source>
</evidence>
<gene>
    <name evidence="6" type="ORF">EV659_10250</name>
</gene>
<keyword evidence="3" id="KW-0804">Transcription</keyword>
<keyword evidence="2 6" id="KW-0238">DNA-binding</keyword>
<dbReference type="InterPro" id="IPR028082">
    <property type="entry name" value="Peripla_BP_I"/>
</dbReference>
<protein>
    <submittedName>
        <fullName evidence="6">DNA-binding LacI/PurR family transcriptional regulator</fullName>
    </submittedName>
</protein>
<dbReference type="InParanoid" id="A0A4R2PU42"/>
<dbReference type="PROSITE" id="PS50932">
    <property type="entry name" value="HTH_LACI_2"/>
    <property type="match status" value="1"/>
</dbReference>
<dbReference type="Pfam" id="PF00356">
    <property type="entry name" value="LacI"/>
    <property type="match status" value="1"/>
</dbReference>
<dbReference type="Gene3D" id="1.10.260.40">
    <property type="entry name" value="lambda repressor-like DNA-binding domains"/>
    <property type="match status" value="1"/>
</dbReference>
<dbReference type="InterPro" id="IPR046335">
    <property type="entry name" value="LacI/GalR-like_sensor"/>
</dbReference>
<dbReference type="SMART" id="SM00354">
    <property type="entry name" value="HTH_LACI"/>
    <property type="match status" value="1"/>
</dbReference>
<evidence type="ECO:0000256" key="1">
    <source>
        <dbReference type="ARBA" id="ARBA00023015"/>
    </source>
</evidence>
<dbReference type="FunCoup" id="A0A4R2PU42">
    <property type="interactions" value="401"/>
</dbReference>
<dbReference type="EMBL" id="SLXO01000002">
    <property type="protein sequence ID" value="TCP37645.1"/>
    <property type="molecule type" value="Genomic_DNA"/>
</dbReference>
<dbReference type="RefSeq" id="WP_132707234.1">
    <property type="nucleotide sequence ID" value="NZ_JACIGF010000002.1"/>
</dbReference>
<dbReference type="GO" id="GO:0003700">
    <property type="term" value="F:DNA-binding transcription factor activity"/>
    <property type="evidence" value="ECO:0007669"/>
    <property type="project" value="TreeGrafter"/>
</dbReference>
<evidence type="ECO:0000256" key="3">
    <source>
        <dbReference type="ARBA" id="ARBA00023163"/>
    </source>
</evidence>
<dbReference type="GO" id="GO:0000976">
    <property type="term" value="F:transcription cis-regulatory region binding"/>
    <property type="evidence" value="ECO:0007669"/>
    <property type="project" value="TreeGrafter"/>
</dbReference>
<name>A0A4R2PU42_RHOSA</name>
<organism evidence="6 7">
    <name type="scientific">Rhodothalassium salexigens DSM 2132</name>
    <dbReference type="NCBI Taxonomy" id="1188247"/>
    <lineage>
        <taxon>Bacteria</taxon>
        <taxon>Pseudomonadati</taxon>
        <taxon>Pseudomonadota</taxon>
        <taxon>Alphaproteobacteria</taxon>
        <taxon>Rhodothalassiales</taxon>
        <taxon>Rhodothalassiaceae</taxon>
        <taxon>Rhodothalassium</taxon>
    </lineage>
</organism>
<dbReference type="CDD" id="cd01392">
    <property type="entry name" value="HTH_LacI"/>
    <property type="match status" value="1"/>
</dbReference>
<dbReference type="PROSITE" id="PS00356">
    <property type="entry name" value="HTH_LACI_1"/>
    <property type="match status" value="1"/>
</dbReference>
<comment type="caution">
    <text evidence="6">The sequence shown here is derived from an EMBL/GenBank/DDBJ whole genome shotgun (WGS) entry which is preliminary data.</text>
</comment>
<dbReference type="SUPFAM" id="SSF53822">
    <property type="entry name" value="Periplasmic binding protein-like I"/>
    <property type="match status" value="1"/>
</dbReference>
<evidence type="ECO:0000259" key="5">
    <source>
        <dbReference type="PROSITE" id="PS50932"/>
    </source>
</evidence>
<dbReference type="Gene3D" id="3.40.50.2300">
    <property type="match status" value="2"/>
</dbReference>
<evidence type="ECO:0000256" key="2">
    <source>
        <dbReference type="ARBA" id="ARBA00023125"/>
    </source>
</evidence>
<dbReference type="OrthoDB" id="8433438at2"/>
<dbReference type="InterPro" id="IPR000843">
    <property type="entry name" value="HTH_LacI"/>
</dbReference>
<dbReference type="Pfam" id="PF13377">
    <property type="entry name" value="Peripla_BP_3"/>
    <property type="match status" value="1"/>
</dbReference>
<feature type="domain" description="HTH lacI-type" evidence="5">
    <location>
        <begin position="22"/>
        <end position="76"/>
    </location>
</feature>
<keyword evidence="1" id="KW-0805">Transcription regulation</keyword>
<dbReference type="AlphaFoldDB" id="A0A4R2PU42"/>
<dbReference type="PANTHER" id="PTHR30146:SF120">
    <property type="entry name" value="ALANINE RACEMASE"/>
    <property type="match status" value="1"/>
</dbReference>
<dbReference type="Proteomes" id="UP000295399">
    <property type="component" value="Unassembled WGS sequence"/>
</dbReference>
<evidence type="ECO:0000256" key="4">
    <source>
        <dbReference type="SAM" id="MobiDB-lite"/>
    </source>
</evidence>
<dbReference type="InterPro" id="IPR010982">
    <property type="entry name" value="Lambda_DNA-bd_dom_sf"/>
</dbReference>
<dbReference type="SUPFAM" id="SSF47413">
    <property type="entry name" value="lambda repressor-like DNA-binding domains"/>
    <property type="match status" value="1"/>
</dbReference>
<accession>A0A4R2PU42</accession>
<keyword evidence="7" id="KW-1185">Reference proteome</keyword>
<dbReference type="PANTHER" id="PTHR30146">
    <property type="entry name" value="LACI-RELATED TRANSCRIPTIONAL REPRESSOR"/>
    <property type="match status" value="1"/>
</dbReference>
<reference evidence="6 7" key="1">
    <citation type="submission" date="2019-03" db="EMBL/GenBank/DDBJ databases">
        <title>Genomic Encyclopedia of Type Strains, Phase IV (KMG-IV): sequencing the most valuable type-strain genomes for metagenomic binning, comparative biology and taxonomic classification.</title>
        <authorList>
            <person name="Goeker M."/>
        </authorList>
    </citation>
    <scope>NUCLEOTIDE SEQUENCE [LARGE SCALE GENOMIC DNA]</scope>
    <source>
        <strain evidence="6 7">DSM 2132</strain>
    </source>
</reference>